<evidence type="ECO:0000313" key="2">
    <source>
        <dbReference type="Proteomes" id="UP000542111"/>
    </source>
</evidence>
<name>A0A7Y1MST5_9PSED</name>
<accession>A0A7Y1MST5</accession>
<comment type="caution">
    <text evidence="1">The sequence shown here is derived from an EMBL/GenBank/DDBJ whole genome shotgun (WGS) entry which is preliminary data.</text>
</comment>
<reference evidence="1 2" key="1">
    <citation type="journal article" date="2020" name="Front. Microbiol.">
        <title>Genetic Organization of the aprX-lipA2 Operon Affects the Proteolytic Potential of Pseudomonas Species in Milk.</title>
        <authorList>
            <person name="Maier C."/>
            <person name="Huptas C."/>
            <person name="von Neubeck M."/>
            <person name="Scherer S."/>
            <person name="Wenning M."/>
            <person name="Lucking G."/>
        </authorList>
    </citation>
    <scope>NUCLEOTIDE SEQUENCE [LARGE SCALE GENOMIC DNA]</scope>
    <source>
        <strain evidence="1 2">G4779</strain>
    </source>
</reference>
<sequence>MPGEEGTEVQRVKNFSGQYTFKAPAADDFAKGMLAYRTPSVPGAPMEAAAEPPTGLINAIKALLGVSRPGA</sequence>
<protein>
    <submittedName>
        <fullName evidence="1">Uncharacterized protein</fullName>
    </submittedName>
</protein>
<dbReference type="EMBL" id="JAAQYP010000040">
    <property type="protein sequence ID" value="NNA97723.1"/>
    <property type="molecule type" value="Genomic_DNA"/>
</dbReference>
<organism evidence="1 2">
    <name type="scientific">Pseudomonas gessardii</name>
    <dbReference type="NCBI Taxonomy" id="78544"/>
    <lineage>
        <taxon>Bacteria</taxon>
        <taxon>Pseudomonadati</taxon>
        <taxon>Pseudomonadota</taxon>
        <taxon>Gammaproteobacteria</taxon>
        <taxon>Pseudomonadales</taxon>
        <taxon>Pseudomonadaceae</taxon>
        <taxon>Pseudomonas</taxon>
    </lineage>
</organism>
<dbReference type="RefSeq" id="WP_076964367.1">
    <property type="nucleotide sequence ID" value="NZ_CBCRYT010000036.1"/>
</dbReference>
<evidence type="ECO:0000313" key="1">
    <source>
        <dbReference type="EMBL" id="NNA97723.1"/>
    </source>
</evidence>
<dbReference type="GeneID" id="70104939"/>
<gene>
    <name evidence="1" type="ORF">HBO33_21385</name>
</gene>
<proteinExistence type="predicted"/>
<dbReference type="OrthoDB" id="7032201at2"/>
<dbReference type="AlphaFoldDB" id="A0A7Y1MST5"/>
<dbReference type="Proteomes" id="UP000542111">
    <property type="component" value="Unassembled WGS sequence"/>
</dbReference>